<dbReference type="SMART" id="SM00355">
    <property type="entry name" value="ZnF_C2H2"/>
    <property type="match status" value="4"/>
</dbReference>
<dbReference type="Gene3D" id="3.30.160.60">
    <property type="entry name" value="Classic Zinc Finger"/>
    <property type="match status" value="1"/>
</dbReference>
<feature type="region of interest" description="Disordered" evidence="1">
    <location>
        <begin position="91"/>
        <end position="174"/>
    </location>
</feature>
<dbReference type="PROSITE" id="PS00028">
    <property type="entry name" value="ZINC_FINGER_C2H2_1"/>
    <property type="match status" value="1"/>
</dbReference>
<name>A0A7E4UUI8_PANRE</name>
<evidence type="ECO:0000256" key="1">
    <source>
        <dbReference type="SAM" id="MobiDB-lite"/>
    </source>
</evidence>
<evidence type="ECO:0000259" key="2">
    <source>
        <dbReference type="PROSITE" id="PS00028"/>
    </source>
</evidence>
<feature type="domain" description="C2H2-type" evidence="2">
    <location>
        <begin position="246"/>
        <end position="267"/>
    </location>
</feature>
<organism evidence="3 4">
    <name type="scientific">Panagrellus redivivus</name>
    <name type="common">Microworm</name>
    <dbReference type="NCBI Taxonomy" id="6233"/>
    <lineage>
        <taxon>Eukaryota</taxon>
        <taxon>Metazoa</taxon>
        <taxon>Ecdysozoa</taxon>
        <taxon>Nematoda</taxon>
        <taxon>Chromadorea</taxon>
        <taxon>Rhabditida</taxon>
        <taxon>Tylenchina</taxon>
        <taxon>Panagrolaimomorpha</taxon>
        <taxon>Panagrolaimoidea</taxon>
        <taxon>Panagrolaimidae</taxon>
        <taxon>Panagrellus</taxon>
    </lineage>
</organism>
<keyword evidence="3" id="KW-1185">Reference proteome</keyword>
<dbReference type="InterPro" id="IPR013087">
    <property type="entry name" value="Znf_C2H2_type"/>
</dbReference>
<dbReference type="AlphaFoldDB" id="A0A7E4UUI8"/>
<dbReference type="Proteomes" id="UP000492821">
    <property type="component" value="Unassembled WGS sequence"/>
</dbReference>
<proteinExistence type="predicted"/>
<sequence>MLPIPMTPELVALMAQTMALNKAQEAATAMPSVFPGMAAPSPFNLGMPSMYSFMMAAAGSNMSPQQAMLAMQACYQQAFMMNQFAAAAASPQLPTPPVKSVSLPQSPCPVSSPPAAVSPSARISQKRKSADDGAAQPAKKGKSQTPPIDPIPALDKATSSSTINHSPSSDSDSEDAFVDVVGCHVRKSKEQRKSQILFFRQIKTVVNRDKAHTHITCQLCKESSGNNENFIKNHLMKHGKVSCMACKLCGQTYKCSLDMYAHMHDRHPRNLSQQFEDKRDMNELLELLPKCFPRVPPPKGPPAHTELTNRLIENLPSETKEIECAICEAGVAPTPETINKHITLHHPFRCKICKHIEHTAEAIHDHVKTEHNEEDPRMSTHYNVSAASEAIVTVIKRCFGKYLPGDA</sequence>
<reference evidence="4" key="2">
    <citation type="submission" date="2020-10" db="UniProtKB">
        <authorList>
            <consortium name="WormBaseParasite"/>
        </authorList>
    </citation>
    <scope>IDENTIFICATION</scope>
</reference>
<evidence type="ECO:0000313" key="4">
    <source>
        <dbReference type="WBParaSite" id="Pan_g12548.t1"/>
    </source>
</evidence>
<dbReference type="WBParaSite" id="Pan_g12548.t1">
    <property type="protein sequence ID" value="Pan_g12548.t1"/>
    <property type="gene ID" value="Pan_g12548"/>
</dbReference>
<feature type="compositionally biased region" description="Low complexity" evidence="1">
    <location>
        <begin position="159"/>
        <end position="170"/>
    </location>
</feature>
<reference evidence="3" key="1">
    <citation type="journal article" date="2013" name="Genetics">
        <title>The draft genome and transcriptome of Panagrellus redivivus are shaped by the harsh demands of a free-living lifestyle.</title>
        <authorList>
            <person name="Srinivasan J."/>
            <person name="Dillman A.R."/>
            <person name="Macchietto M.G."/>
            <person name="Heikkinen L."/>
            <person name="Lakso M."/>
            <person name="Fracchia K.M."/>
            <person name="Antoshechkin I."/>
            <person name="Mortazavi A."/>
            <person name="Wong G."/>
            <person name="Sternberg P.W."/>
        </authorList>
    </citation>
    <scope>NUCLEOTIDE SEQUENCE [LARGE SCALE GENOMIC DNA]</scope>
    <source>
        <strain evidence="3">MT8872</strain>
    </source>
</reference>
<protein>
    <submittedName>
        <fullName evidence="4">C2H2-type domain-containing protein</fullName>
    </submittedName>
</protein>
<accession>A0A7E4UUI8</accession>
<evidence type="ECO:0000313" key="3">
    <source>
        <dbReference type="Proteomes" id="UP000492821"/>
    </source>
</evidence>